<organism evidence="2 3">
    <name type="scientific">Pseudonocardia adelaidensis</name>
    <dbReference type="NCBI Taxonomy" id="648754"/>
    <lineage>
        <taxon>Bacteria</taxon>
        <taxon>Bacillati</taxon>
        <taxon>Actinomycetota</taxon>
        <taxon>Actinomycetes</taxon>
        <taxon>Pseudonocardiales</taxon>
        <taxon>Pseudonocardiaceae</taxon>
        <taxon>Pseudonocardia</taxon>
    </lineage>
</organism>
<feature type="compositionally biased region" description="Basic and acidic residues" evidence="1">
    <location>
        <begin position="1177"/>
        <end position="1193"/>
    </location>
</feature>
<feature type="compositionally biased region" description="Polar residues" evidence="1">
    <location>
        <begin position="1199"/>
        <end position="1210"/>
    </location>
</feature>
<feature type="compositionally biased region" description="Polar residues" evidence="1">
    <location>
        <begin position="1222"/>
        <end position="1231"/>
    </location>
</feature>
<evidence type="ECO:0000313" key="2">
    <source>
        <dbReference type="EMBL" id="GAA5129429.1"/>
    </source>
</evidence>
<dbReference type="Proteomes" id="UP001500804">
    <property type="component" value="Unassembled WGS sequence"/>
</dbReference>
<protein>
    <recommendedName>
        <fullName evidence="4">Syndecan 1</fullName>
    </recommendedName>
</protein>
<gene>
    <name evidence="2" type="ORF">GCM10023320_49890</name>
</gene>
<feature type="region of interest" description="Disordered" evidence="1">
    <location>
        <begin position="619"/>
        <end position="645"/>
    </location>
</feature>
<evidence type="ECO:0000313" key="3">
    <source>
        <dbReference type="Proteomes" id="UP001500804"/>
    </source>
</evidence>
<dbReference type="EMBL" id="BAABJO010000020">
    <property type="protein sequence ID" value="GAA5129429.1"/>
    <property type="molecule type" value="Genomic_DNA"/>
</dbReference>
<sequence length="1244" mass="124488">MHRPLAPAVHAERAVAELRIPGPDARALPVVTVRQPVPAQSATASAKSLPTEPAAPASQAPVAAHVAVPEARTFAPAIERVVEVVRVAQPAALPSSHVAEACALVAANRSSGAAPGADTDLVVPTLICARHSVVPTQRVLAVAVLRLLCRGGPAAAFALPVTAPVQPASGQSIWELAPPVPDMPGRGLPFASSWPASRRVETVASLPTAHPDAAAVQVPVVVDRPGSPAVAPVVRAVQPGPSHSAAAEDSARVAGALVTGFLASSAARAAALRVCSAEVAAAVAAFFCCAVAPGRAAVRAASAASRCACAACSASCSASSFCCSATMSATTWPDAAVELVCARQPDRPLVQVALVAELPCGGPRAPFTRFVAAGPSEPAAVLRAVPEQEALPAQSRVAEAIVQLEAPGTVGPPEFALDPGAVGAGGVTGWSGPAAWSCGCPSGTCSWASPVVPEATVAFAVERCSTSGAMLFASGPDDAAEFVTAWHTPPLTPSHEPSECEPRGCAETGGSVAVAALATLPVQLVSPSQVIAAPAADAADGPAGIRAALTCWPSPARASAAPGPLEACDVERTSQPPVAPAQEALPCDVRGAPFATAPSRALVLVCTVPEQVVPAAHSSEAFDDDVDEGPRAGWPATGRPVAGSVTTKSGALDAAELASPEQPPPVTVQSVLAVVPRACGDTPVSRALVDDVALPPQGPAPPLHSTDPVACDTLTGPDTAGAAPAAVAVPESASRSATVVSVAAAQPPPAPRAVQDDEPVLLRTPVTSPDAVPVLVLDPRPTHAAVVQSTWVPALLSAVSSRPVEGPGRPGTAARHCRISGGTDPAASFTRDPALLTQPPPVAVHVEDALVVRTGAGRPAAAGVPVTFPVVFAPATPPHPVASPQSTLDVAELEADPPPGAGCPSRADSCVGSEPTGPSILVSLEPSHDPPRAVHVAAPVLCRAAPAWAPAAVPRVAIAPLPLHPAPQSTSTEASLPAAASSASAPRERLCAAHAPPATEQSAVLPVADPFVAAAVRAAAGLAVPASLEVFADPVQSLAVAQPTSASTTAPPCSPISTSLEARQPPLPSQWAAPLPRTGDPVPFAAAVVPAARVRTASARSVPDPVLVLSQTPPPDMHSALAPSRVAVLRCPHARAAPEHRADALVTSPSAPRLVALLPQPVAPQDAAAFDVPALEDVPHPDTPDSPTHRSESRFPSADSLTDPQPTNAPSEPHRAAAPSPCRSSPDTVRTSRPVRAISSSVAV</sequence>
<name>A0ABP9NPF1_9PSEU</name>
<feature type="region of interest" description="Disordered" evidence="1">
    <location>
        <begin position="1175"/>
        <end position="1244"/>
    </location>
</feature>
<keyword evidence="3" id="KW-1185">Reference proteome</keyword>
<comment type="caution">
    <text evidence="2">The sequence shown here is derived from an EMBL/GenBank/DDBJ whole genome shotgun (WGS) entry which is preliminary data.</text>
</comment>
<proteinExistence type="predicted"/>
<reference evidence="3" key="1">
    <citation type="journal article" date="2019" name="Int. J. Syst. Evol. Microbiol.">
        <title>The Global Catalogue of Microorganisms (GCM) 10K type strain sequencing project: providing services to taxonomists for standard genome sequencing and annotation.</title>
        <authorList>
            <consortium name="The Broad Institute Genomics Platform"/>
            <consortium name="The Broad Institute Genome Sequencing Center for Infectious Disease"/>
            <person name="Wu L."/>
            <person name="Ma J."/>
        </authorList>
    </citation>
    <scope>NUCLEOTIDE SEQUENCE [LARGE SCALE GENOMIC DNA]</scope>
    <source>
        <strain evidence="3">JCM 18302</strain>
    </source>
</reference>
<accession>A0ABP9NPF1</accession>
<evidence type="ECO:0000256" key="1">
    <source>
        <dbReference type="SAM" id="MobiDB-lite"/>
    </source>
</evidence>
<evidence type="ECO:0008006" key="4">
    <source>
        <dbReference type="Google" id="ProtNLM"/>
    </source>
</evidence>